<feature type="domain" description="Oxo-4-hydroxy-4-carboxy-5-ureidoimidazoline decarboxylase" evidence="2">
    <location>
        <begin position="14"/>
        <end position="180"/>
    </location>
</feature>
<evidence type="ECO:0000259" key="2">
    <source>
        <dbReference type="Pfam" id="PF09349"/>
    </source>
</evidence>
<dbReference type="InterPro" id="IPR018020">
    <property type="entry name" value="OHCU_decarboxylase"/>
</dbReference>
<dbReference type="GO" id="GO:0006144">
    <property type="term" value="P:purine nucleobase metabolic process"/>
    <property type="evidence" value="ECO:0007669"/>
    <property type="project" value="UniProtKB-KW"/>
</dbReference>
<dbReference type="SUPFAM" id="SSF158694">
    <property type="entry name" value="UraD-Like"/>
    <property type="match status" value="1"/>
</dbReference>
<reference evidence="3" key="1">
    <citation type="journal article" date="2020" name="Stud. Mycol.">
        <title>101 Dothideomycetes genomes: a test case for predicting lifestyles and emergence of pathogens.</title>
        <authorList>
            <person name="Haridas S."/>
            <person name="Albert R."/>
            <person name="Binder M."/>
            <person name="Bloem J."/>
            <person name="Labutti K."/>
            <person name="Salamov A."/>
            <person name="Andreopoulos B."/>
            <person name="Baker S."/>
            <person name="Barry K."/>
            <person name="Bills G."/>
            <person name="Bluhm B."/>
            <person name="Cannon C."/>
            <person name="Castanera R."/>
            <person name="Culley D."/>
            <person name="Daum C."/>
            <person name="Ezra D."/>
            <person name="Gonzalez J."/>
            <person name="Henrissat B."/>
            <person name="Kuo A."/>
            <person name="Liang C."/>
            <person name="Lipzen A."/>
            <person name="Lutzoni F."/>
            <person name="Magnuson J."/>
            <person name="Mondo S."/>
            <person name="Nolan M."/>
            <person name="Ohm R."/>
            <person name="Pangilinan J."/>
            <person name="Park H.-J."/>
            <person name="Ramirez L."/>
            <person name="Alfaro M."/>
            <person name="Sun H."/>
            <person name="Tritt A."/>
            <person name="Yoshinaga Y."/>
            <person name="Zwiers L.-H."/>
            <person name="Turgeon B."/>
            <person name="Goodwin S."/>
            <person name="Spatafora J."/>
            <person name="Crous P."/>
            <person name="Grigoriev I."/>
        </authorList>
    </citation>
    <scope>NUCLEOTIDE SEQUENCE</scope>
    <source>
        <strain evidence="3">CBS 262.69</strain>
    </source>
</reference>
<organism evidence="3 4">
    <name type="scientific">Trichodelitschia bisporula</name>
    <dbReference type="NCBI Taxonomy" id="703511"/>
    <lineage>
        <taxon>Eukaryota</taxon>
        <taxon>Fungi</taxon>
        <taxon>Dikarya</taxon>
        <taxon>Ascomycota</taxon>
        <taxon>Pezizomycotina</taxon>
        <taxon>Dothideomycetes</taxon>
        <taxon>Dothideomycetes incertae sedis</taxon>
        <taxon>Phaeotrichales</taxon>
        <taxon>Phaeotrichaceae</taxon>
        <taxon>Trichodelitschia</taxon>
    </lineage>
</organism>
<keyword evidence="1" id="KW-0659">Purine metabolism</keyword>
<keyword evidence="4" id="KW-1185">Reference proteome</keyword>
<protein>
    <recommendedName>
        <fullName evidence="2">Oxo-4-hydroxy-4-carboxy-5-ureidoimidazoline decarboxylase domain-containing protein</fullName>
    </recommendedName>
</protein>
<dbReference type="Proteomes" id="UP000799640">
    <property type="component" value="Unassembled WGS sequence"/>
</dbReference>
<dbReference type="PANTHER" id="PTHR37987:SF1">
    <property type="entry name" value="OXO-4-HYDROXY-4-CARBOXY-5-UREIDOIMIDAZOLINE DECARBOXYLASE DOMAIN-CONTAINING PROTEIN"/>
    <property type="match status" value="1"/>
</dbReference>
<dbReference type="Gene3D" id="1.10.3330.10">
    <property type="entry name" value="Oxo-4-hydroxy-4-carboxy-5-ureidoimidazoline decarboxylase"/>
    <property type="match status" value="1"/>
</dbReference>
<dbReference type="InterPro" id="IPR036778">
    <property type="entry name" value="OHCU_decarboxylase_sf"/>
</dbReference>
<evidence type="ECO:0000313" key="4">
    <source>
        <dbReference type="Proteomes" id="UP000799640"/>
    </source>
</evidence>
<dbReference type="EMBL" id="ML996705">
    <property type="protein sequence ID" value="KAF2396818.1"/>
    <property type="molecule type" value="Genomic_DNA"/>
</dbReference>
<gene>
    <name evidence="3" type="ORF">EJ06DRAFT_533548</name>
</gene>
<evidence type="ECO:0000256" key="1">
    <source>
        <dbReference type="ARBA" id="ARBA00022631"/>
    </source>
</evidence>
<evidence type="ECO:0000313" key="3">
    <source>
        <dbReference type="EMBL" id="KAF2396818.1"/>
    </source>
</evidence>
<proteinExistence type="predicted"/>
<dbReference type="OrthoDB" id="5398391at2759"/>
<sequence length="191" mass="21255">MAQPALPDISTLHTLPTANFAAILDTLFEPSAILRVIALPLARQEWASYDALIDGVGELLLEMARDGGMVDTERVGWILASHPRLGAKKVDSALSRAEQAAMERASGSEEEERKAEAEELARLNAEYEKAFPGLRYVTWVNGRSRPVIFEDMRRRIERGDPEAERVEGVTAMCDIAKDRVRKIRLLTAQLV</sequence>
<accession>A0A6G1HL76</accession>
<name>A0A6G1HL76_9PEZI</name>
<dbReference type="AlphaFoldDB" id="A0A6G1HL76"/>
<dbReference type="Pfam" id="PF09349">
    <property type="entry name" value="OHCU_decarbox"/>
    <property type="match status" value="1"/>
</dbReference>
<dbReference type="PANTHER" id="PTHR37987">
    <property type="entry name" value="CHROMOSOME 9, WHOLE GENOME SHOTGUN SEQUENCE"/>
    <property type="match status" value="1"/>
</dbReference>